<dbReference type="Gene3D" id="1.20.1070.10">
    <property type="entry name" value="Rhodopsin 7-helix transmembrane proteins"/>
    <property type="match status" value="1"/>
</dbReference>
<dbReference type="GeneID" id="100370889"/>
<proteinExistence type="predicted"/>
<keyword evidence="3 8" id="KW-1133">Transmembrane helix</keyword>
<organism evidence="10 11">
    <name type="scientific">Saccoglossus kowalevskii</name>
    <name type="common">Acorn worm</name>
    <dbReference type="NCBI Taxonomy" id="10224"/>
    <lineage>
        <taxon>Eukaryota</taxon>
        <taxon>Metazoa</taxon>
        <taxon>Hemichordata</taxon>
        <taxon>Enteropneusta</taxon>
        <taxon>Harrimaniidae</taxon>
        <taxon>Saccoglossus</taxon>
    </lineage>
</organism>
<evidence type="ECO:0000256" key="2">
    <source>
        <dbReference type="ARBA" id="ARBA00022692"/>
    </source>
</evidence>
<dbReference type="PROSITE" id="PS50262">
    <property type="entry name" value="G_PROTEIN_RECEP_F1_2"/>
    <property type="match status" value="1"/>
</dbReference>
<dbReference type="PRINTS" id="PR00237">
    <property type="entry name" value="GPCRRHODOPSN"/>
</dbReference>
<dbReference type="PANTHER" id="PTHR24240">
    <property type="entry name" value="OPSIN"/>
    <property type="match status" value="1"/>
</dbReference>
<gene>
    <name evidence="11" type="primary">LOC100370889</name>
</gene>
<evidence type="ECO:0000256" key="6">
    <source>
        <dbReference type="ARBA" id="ARBA00023170"/>
    </source>
</evidence>
<evidence type="ECO:0000256" key="4">
    <source>
        <dbReference type="ARBA" id="ARBA00023040"/>
    </source>
</evidence>
<evidence type="ECO:0000313" key="10">
    <source>
        <dbReference type="Proteomes" id="UP000694865"/>
    </source>
</evidence>
<sequence length="185" mass="21401">MVLASPPLAGWSVYSYLPGQSFCFCSWKSSESYTFFMVGVCFGGPCSVMAFCYVQIMREVRRSRRRISSEDPSSDDDIQLKVSTIAGAVYSHKISIAQRKRRQRRHEEDVKLTFSFLVVITLFVISWMPFCATMFWSIYSSTPVPRPIDMATLLLGYFNSCCNPIVYGLMNKRYRWGYKRLFKNC</sequence>
<evidence type="ECO:0000256" key="7">
    <source>
        <dbReference type="ARBA" id="ARBA00023224"/>
    </source>
</evidence>
<protein>
    <submittedName>
        <fullName evidence="11">Somatostatin receptor type 3-like</fullName>
    </submittedName>
</protein>
<dbReference type="Pfam" id="PF00001">
    <property type="entry name" value="7tm_1"/>
    <property type="match status" value="1"/>
</dbReference>
<dbReference type="InterPro" id="IPR017452">
    <property type="entry name" value="GPCR_Rhodpsn_7TM"/>
</dbReference>
<keyword evidence="2 8" id="KW-0812">Transmembrane</keyword>
<keyword evidence="6" id="KW-0675">Receptor</keyword>
<dbReference type="CDD" id="cd00637">
    <property type="entry name" value="7tm_classA_rhodopsin-like"/>
    <property type="match status" value="1"/>
</dbReference>
<evidence type="ECO:0000259" key="9">
    <source>
        <dbReference type="PROSITE" id="PS50262"/>
    </source>
</evidence>
<keyword evidence="7" id="KW-0807">Transducer</keyword>
<dbReference type="Proteomes" id="UP000694865">
    <property type="component" value="Unplaced"/>
</dbReference>
<reference evidence="11" key="1">
    <citation type="submission" date="2025-08" db="UniProtKB">
        <authorList>
            <consortium name="RefSeq"/>
        </authorList>
    </citation>
    <scope>IDENTIFICATION</scope>
    <source>
        <tissue evidence="11">Testes</tissue>
    </source>
</reference>
<keyword evidence="10" id="KW-1185">Reference proteome</keyword>
<name>A0ABM0LW85_SACKO</name>
<keyword evidence="5 8" id="KW-0472">Membrane</keyword>
<evidence type="ECO:0000256" key="3">
    <source>
        <dbReference type="ARBA" id="ARBA00022989"/>
    </source>
</evidence>
<feature type="transmembrane region" description="Helical" evidence="8">
    <location>
        <begin position="112"/>
        <end position="138"/>
    </location>
</feature>
<evidence type="ECO:0000313" key="11">
    <source>
        <dbReference type="RefSeq" id="XP_006812026.1"/>
    </source>
</evidence>
<dbReference type="InterPro" id="IPR000276">
    <property type="entry name" value="GPCR_Rhodpsn"/>
</dbReference>
<feature type="transmembrane region" description="Helical" evidence="8">
    <location>
        <begin position="150"/>
        <end position="170"/>
    </location>
</feature>
<dbReference type="InterPro" id="IPR050125">
    <property type="entry name" value="GPCR_opsins"/>
</dbReference>
<accession>A0ABM0LW85</accession>
<evidence type="ECO:0000256" key="5">
    <source>
        <dbReference type="ARBA" id="ARBA00023136"/>
    </source>
</evidence>
<feature type="transmembrane region" description="Helical" evidence="8">
    <location>
        <begin position="35"/>
        <end position="56"/>
    </location>
</feature>
<dbReference type="RefSeq" id="XP_006812026.1">
    <property type="nucleotide sequence ID" value="XM_006811963.1"/>
</dbReference>
<keyword evidence="4" id="KW-0297">G-protein coupled receptor</keyword>
<feature type="domain" description="G-protein coupled receptors family 1 profile" evidence="9">
    <location>
        <begin position="1"/>
        <end position="167"/>
    </location>
</feature>
<evidence type="ECO:0000256" key="8">
    <source>
        <dbReference type="SAM" id="Phobius"/>
    </source>
</evidence>
<dbReference type="SUPFAM" id="SSF81321">
    <property type="entry name" value="Family A G protein-coupled receptor-like"/>
    <property type="match status" value="1"/>
</dbReference>
<evidence type="ECO:0000256" key="1">
    <source>
        <dbReference type="ARBA" id="ARBA00004141"/>
    </source>
</evidence>
<comment type="subcellular location">
    <subcellularLocation>
        <location evidence="1">Membrane</location>
        <topology evidence="1">Multi-pass membrane protein</topology>
    </subcellularLocation>
</comment>